<dbReference type="Proteomes" id="UP000291981">
    <property type="component" value="Unassembled WGS sequence"/>
</dbReference>
<dbReference type="EMBL" id="SGIU01000001">
    <property type="protein sequence ID" value="TAI48464.1"/>
    <property type="molecule type" value="Genomic_DNA"/>
</dbReference>
<name>A0A4Q8QF45_9FLAO</name>
<protein>
    <submittedName>
        <fullName evidence="1">Uncharacterized protein</fullName>
    </submittedName>
</protein>
<keyword evidence="2" id="KW-1185">Reference proteome</keyword>
<reference evidence="1 2" key="1">
    <citation type="submission" date="2019-02" db="EMBL/GenBank/DDBJ databases">
        <title>Draft genome sequence of Muricauda sp. 176CP4-71.</title>
        <authorList>
            <person name="Park J.-S."/>
        </authorList>
    </citation>
    <scope>NUCLEOTIDE SEQUENCE [LARGE SCALE GENOMIC DNA]</scope>
    <source>
        <strain evidence="1 2">176CP4-71</strain>
    </source>
</reference>
<dbReference type="RefSeq" id="WP_130608533.1">
    <property type="nucleotide sequence ID" value="NZ_SGIU01000001.1"/>
</dbReference>
<sequence length="100" mass="11341">MDDEQKLELMKSLADMPQRPGFLPTPTVYADDPYVEVPIQIKEYVEATGGTIGLEEDGRIHIGNYLKLLQDYSLTHLMISLPTIIRTYSEDDIEVIKGEN</sequence>
<evidence type="ECO:0000313" key="2">
    <source>
        <dbReference type="Proteomes" id="UP000291981"/>
    </source>
</evidence>
<gene>
    <name evidence="1" type="ORF">EW142_01275</name>
</gene>
<organism evidence="1 2">
    <name type="scientific">Flagellimonas allohymeniacidonis</name>
    <dbReference type="NCBI Taxonomy" id="2517819"/>
    <lineage>
        <taxon>Bacteria</taxon>
        <taxon>Pseudomonadati</taxon>
        <taxon>Bacteroidota</taxon>
        <taxon>Flavobacteriia</taxon>
        <taxon>Flavobacteriales</taxon>
        <taxon>Flavobacteriaceae</taxon>
        <taxon>Flagellimonas</taxon>
    </lineage>
</organism>
<evidence type="ECO:0000313" key="1">
    <source>
        <dbReference type="EMBL" id="TAI48464.1"/>
    </source>
</evidence>
<accession>A0A4Q8QF45</accession>
<proteinExistence type="predicted"/>
<comment type="caution">
    <text evidence="1">The sequence shown here is derived from an EMBL/GenBank/DDBJ whole genome shotgun (WGS) entry which is preliminary data.</text>
</comment>
<dbReference type="AlphaFoldDB" id="A0A4Q8QF45"/>
<dbReference type="OrthoDB" id="9848280at2"/>